<dbReference type="GO" id="GO:0019843">
    <property type="term" value="F:rRNA binding"/>
    <property type="evidence" value="ECO:0007669"/>
    <property type="project" value="UniProtKB-UniRule"/>
</dbReference>
<dbReference type="AlphaFoldDB" id="A0A9D9HCC9"/>
<dbReference type="GO" id="GO:0043023">
    <property type="term" value="F:ribosomal large subunit binding"/>
    <property type="evidence" value="ECO:0007669"/>
    <property type="project" value="UniProtKB-UniRule"/>
</dbReference>
<dbReference type="Gene3D" id="3.40.50.300">
    <property type="entry name" value="P-loop containing nucleotide triphosphate hydrolases"/>
    <property type="match status" value="1"/>
</dbReference>
<gene>
    <name evidence="7" type="primary">mutS2</name>
    <name evidence="7" type="synonym">rqcU</name>
    <name evidence="10" type="ORF">IAC23_02450</name>
</gene>
<dbReference type="InterPro" id="IPR027417">
    <property type="entry name" value="P-loop_NTPase"/>
</dbReference>
<accession>A0A9D9HCC9</accession>
<comment type="similarity">
    <text evidence="7">Belongs to the DNA mismatch repair MutS family. MutS2 subfamily.</text>
</comment>
<dbReference type="GO" id="GO:0045910">
    <property type="term" value="P:negative regulation of DNA recombination"/>
    <property type="evidence" value="ECO:0007669"/>
    <property type="project" value="InterPro"/>
</dbReference>
<dbReference type="SUPFAM" id="SSF52540">
    <property type="entry name" value="P-loop containing nucleoside triphosphate hydrolases"/>
    <property type="match status" value="1"/>
</dbReference>
<dbReference type="InterPro" id="IPR036063">
    <property type="entry name" value="Smr_dom_sf"/>
</dbReference>
<dbReference type="EMBL" id="JADIMO010000029">
    <property type="protein sequence ID" value="MBO8444542.1"/>
    <property type="molecule type" value="Genomic_DNA"/>
</dbReference>
<dbReference type="SUPFAM" id="SSF160443">
    <property type="entry name" value="SMR domain-like"/>
    <property type="match status" value="1"/>
</dbReference>
<dbReference type="PROSITE" id="PS00486">
    <property type="entry name" value="DNA_MISMATCH_REPAIR_2"/>
    <property type="match status" value="1"/>
</dbReference>
<dbReference type="GO" id="GO:0140664">
    <property type="term" value="F:ATP-dependent DNA damage sensor activity"/>
    <property type="evidence" value="ECO:0007669"/>
    <property type="project" value="InterPro"/>
</dbReference>
<dbReference type="InterPro" id="IPR045076">
    <property type="entry name" value="MutS"/>
</dbReference>
<dbReference type="InterPro" id="IPR002625">
    <property type="entry name" value="Smr_dom"/>
</dbReference>
<comment type="caution">
    <text evidence="10">The sequence shown here is derived from an EMBL/GenBank/DDBJ whole genome shotgun (WGS) entry which is preliminary data.</text>
</comment>
<evidence type="ECO:0000259" key="9">
    <source>
        <dbReference type="PROSITE" id="PS50828"/>
    </source>
</evidence>
<comment type="subunit">
    <text evidence="7">Homodimer. Binds to stalled ribosomes, contacting rRNA.</text>
</comment>
<evidence type="ECO:0000256" key="3">
    <source>
        <dbReference type="ARBA" id="ARBA00022801"/>
    </source>
</evidence>
<dbReference type="GO" id="GO:0005524">
    <property type="term" value="F:ATP binding"/>
    <property type="evidence" value="ECO:0007669"/>
    <property type="project" value="UniProtKB-UniRule"/>
</dbReference>
<dbReference type="SMART" id="SM00534">
    <property type="entry name" value="MUTSac"/>
    <property type="match status" value="1"/>
</dbReference>
<dbReference type="SUPFAM" id="SSF48334">
    <property type="entry name" value="DNA repair protein MutS, domain III"/>
    <property type="match status" value="1"/>
</dbReference>
<keyword evidence="2 7" id="KW-0547">Nucleotide-binding</keyword>
<evidence type="ECO:0000256" key="1">
    <source>
        <dbReference type="ARBA" id="ARBA00022730"/>
    </source>
</evidence>
<dbReference type="Pfam" id="PF01713">
    <property type="entry name" value="Smr"/>
    <property type="match status" value="1"/>
</dbReference>
<name>A0A9D9HCC9_9BACT</name>
<dbReference type="PROSITE" id="PS50828">
    <property type="entry name" value="SMR"/>
    <property type="match status" value="1"/>
</dbReference>
<evidence type="ECO:0000256" key="5">
    <source>
        <dbReference type="ARBA" id="ARBA00022884"/>
    </source>
</evidence>
<dbReference type="EC" id="3.6.4.-" evidence="7"/>
<keyword evidence="7" id="KW-0540">Nuclease</keyword>
<keyword evidence="7" id="KW-0255">Endonuclease</keyword>
<dbReference type="SMART" id="SM00533">
    <property type="entry name" value="MUTSd"/>
    <property type="match status" value="1"/>
</dbReference>
<organism evidence="10 11">
    <name type="scientific">Candidatus Cryptobacteroides merdavium</name>
    <dbReference type="NCBI Taxonomy" id="2840769"/>
    <lineage>
        <taxon>Bacteria</taxon>
        <taxon>Pseudomonadati</taxon>
        <taxon>Bacteroidota</taxon>
        <taxon>Bacteroidia</taxon>
        <taxon>Bacteroidales</taxon>
        <taxon>Candidatus Cryptobacteroides</taxon>
    </lineage>
</organism>
<dbReference type="InterPro" id="IPR007696">
    <property type="entry name" value="DNA_mismatch_repair_MutS_core"/>
</dbReference>
<sequence length="857" mass="96577">MIQEDTSREEGMEAIDTRLEQKIGFDRIRKMISDRCATGYAAERAQTELFSTKENEIRKRLLLTDEMRLIMMFEESFPSNGYIDCLDFLRPLERPSSAIDLLSLRKLRTMLETLRKVTSFFEGIKDEVYPNLKKMSSGIMEFPEVQRRTDSILDKFGDVRDTASDELYSIRKALKEKEGAISRKINSILRKAQEEGIVDSDAGISVRDGKMLIPVPAASKKKISGFVYDESASGKTAFIEPAEIVELDNQIKELKFAEGREILKILLEFSDFVRPYVPDLIGAARYLGEIDFLMAKAQVALDIIAGMPVISSENELDLRKARHPLLEKALKREGKQIVPLTVKLTPEKHILLISGPNAGGKSVCLKTVGLLQYMFQWGMLIPTSETSEMTVFDRIMVDIGDDQSIDNDLSTYSSFLANMKEMVLKADGKTLVLIDEFGSGTEPAAGGAIAEAILNELDRRGVYGVITTHYTNLKLYASNGDTGVINGAMMFDVKNIAPMFKLEMGLPGNSFAFELARKMGLPESIIKDAEARAGEEFVGIERNLRKIARNRKILDEKLARIKNTDKTLENITDRYQKELLEIQKTKKEILEQARREAQEIIKGANRQVENTIRTIKESQAEKETTLEARKELQNFVSALTSRKEKEQKEKDDYIEKKIRQIDARRERERLRKAQRADERARQKMQEEMEEQKRLEAMRNAPLTIGEKVRIKSNGMVGEVSRVSPKAITVNIGNISSKMSPDKVERISANEFKSAVKEAARPVSAVKIDSSISERKLNFSPELDVRGERVNDAIEKVMRYVDDAIMLNISSVRIIHGKGTGALREEIQKFLRATPGVASATDEHIQFGGSGVTVVTFD</sequence>
<dbReference type="GO" id="GO:0016887">
    <property type="term" value="F:ATP hydrolysis activity"/>
    <property type="evidence" value="ECO:0007669"/>
    <property type="project" value="InterPro"/>
</dbReference>
<dbReference type="GO" id="GO:0004519">
    <property type="term" value="F:endonuclease activity"/>
    <property type="evidence" value="ECO:0007669"/>
    <property type="project" value="UniProtKB-UniRule"/>
</dbReference>
<dbReference type="InterPro" id="IPR000432">
    <property type="entry name" value="DNA_mismatch_repair_MutS_C"/>
</dbReference>
<dbReference type="PIRSF" id="PIRSF005814">
    <property type="entry name" value="MutS_YshD"/>
    <property type="match status" value="1"/>
</dbReference>
<proteinExistence type="inferred from homology"/>
<comment type="function">
    <text evidence="7">Acts as a ribosome collision sensor, splitting the ribosome into its 2 subunits. Detects stalled/collided 70S ribosomes which it binds and splits by an ATP-hydrolysis driven conformational change. Acts upstream of the ribosome quality control system (RQC), a ribosome-associated complex that mediates the extraction of incompletely synthesized nascent chains from stalled ribosomes and their subsequent degradation. Probably generates substrates for RQC.</text>
</comment>
<reference evidence="10" key="1">
    <citation type="submission" date="2020-10" db="EMBL/GenBank/DDBJ databases">
        <authorList>
            <person name="Gilroy R."/>
        </authorList>
    </citation>
    <scope>NUCLEOTIDE SEQUENCE</scope>
    <source>
        <strain evidence="10">D5-748</strain>
    </source>
</reference>
<feature type="binding site" evidence="7">
    <location>
        <begin position="355"/>
        <end position="362"/>
    </location>
    <ligand>
        <name>ATP</name>
        <dbReference type="ChEBI" id="CHEBI:30616"/>
    </ligand>
</feature>
<dbReference type="SMART" id="SM00463">
    <property type="entry name" value="SMR"/>
    <property type="match status" value="1"/>
</dbReference>
<evidence type="ECO:0000313" key="11">
    <source>
        <dbReference type="Proteomes" id="UP000823619"/>
    </source>
</evidence>
<dbReference type="InterPro" id="IPR036187">
    <property type="entry name" value="DNA_mismatch_repair_MutS_sf"/>
</dbReference>
<evidence type="ECO:0000256" key="2">
    <source>
        <dbReference type="ARBA" id="ARBA00022741"/>
    </source>
</evidence>
<feature type="coiled-coil region" evidence="8">
    <location>
        <begin position="544"/>
        <end position="697"/>
    </location>
</feature>
<keyword evidence="3 7" id="KW-0378">Hydrolase</keyword>
<dbReference type="GO" id="GO:0006298">
    <property type="term" value="P:mismatch repair"/>
    <property type="evidence" value="ECO:0007669"/>
    <property type="project" value="InterPro"/>
</dbReference>
<keyword evidence="4 7" id="KW-0067">ATP-binding</keyword>
<evidence type="ECO:0000256" key="4">
    <source>
        <dbReference type="ARBA" id="ARBA00022840"/>
    </source>
</evidence>
<protein>
    <recommendedName>
        <fullName evidence="7">Endonuclease MutS2</fullName>
        <ecNumber evidence="7">3.1.-.-</ecNumber>
    </recommendedName>
    <alternativeName>
        <fullName evidence="7">Ribosome-associated protein quality control-upstream factor</fullName>
        <shortName evidence="7">RQC-upstream factor</shortName>
        <shortName evidence="7">RqcU</shortName>
        <ecNumber evidence="7">3.6.4.-</ecNumber>
    </alternativeName>
</protein>
<dbReference type="HAMAP" id="MF_00092">
    <property type="entry name" value="MutS2"/>
    <property type="match status" value="1"/>
</dbReference>
<dbReference type="Pfam" id="PF00488">
    <property type="entry name" value="MutS_V"/>
    <property type="match status" value="1"/>
</dbReference>
<keyword evidence="8" id="KW-0175">Coiled coil</keyword>
<keyword evidence="6 7" id="KW-0238">DNA-binding</keyword>
<dbReference type="PANTHER" id="PTHR48466">
    <property type="entry name" value="OS10G0509000 PROTEIN-RELATED"/>
    <property type="match status" value="1"/>
</dbReference>
<evidence type="ECO:0000256" key="8">
    <source>
        <dbReference type="SAM" id="Coils"/>
    </source>
</evidence>
<dbReference type="Gene3D" id="3.30.1370.110">
    <property type="match status" value="1"/>
</dbReference>
<dbReference type="InterPro" id="IPR005747">
    <property type="entry name" value="MutS2"/>
</dbReference>
<dbReference type="Proteomes" id="UP000823619">
    <property type="component" value="Unassembled WGS sequence"/>
</dbReference>
<keyword evidence="5 7" id="KW-0694">RNA-binding</keyword>
<dbReference type="PANTHER" id="PTHR48466:SF2">
    <property type="entry name" value="OS10G0509000 PROTEIN"/>
    <property type="match status" value="1"/>
</dbReference>
<dbReference type="GO" id="GO:0030983">
    <property type="term" value="F:mismatched DNA binding"/>
    <property type="evidence" value="ECO:0007669"/>
    <property type="project" value="InterPro"/>
</dbReference>
<dbReference type="NCBIfam" id="TIGR01069">
    <property type="entry name" value="mutS2"/>
    <property type="match status" value="1"/>
</dbReference>
<evidence type="ECO:0000313" key="10">
    <source>
        <dbReference type="EMBL" id="MBO8444542.1"/>
    </source>
</evidence>
<dbReference type="EC" id="3.1.-.-" evidence="7"/>
<dbReference type="FunFam" id="3.40.50.300:FF:000830">
    <property type="entry name" value="Endonuclease MutS2"/>
    <property type="match status" value="1"/>
</dbReference>
<comment type="function">
    <text evidence="7">Endonuclease that is involved in the suppression of homologous recombination and thus may have a key role in the control of bacterial genetic diversity.</text>
</comment>
<reference evidence="10" key="2">
    <citation type="journal article" date="2021" name="PeerJ">
        <title>Extensive microbial diversity within the chicken gut microbiome revealed by metagenomics and culture.</title>
        <authorList>
            <person name="Gilroy R."/>
            <person name="Ravi A."/>
            <person name="Getino M."/>
            <person name="Pursley I."/>
            <person name="Horton D.L."/>
            <person name="Alikhan N.F."/>
            <person name="Baker D."/>
            <person name="Gharbi K."/>
            <person name="Hall N."/>
            <person name="Watson M."/>
            <person name="Adriaenssens E.M."/>
            <person name="Foster-Nyarko E."/>
            <person name="Jarju S."/>
            <person name="Secka A."/>
            <person name="Antonio M."/>
            <person name="Oren A."/>
            <person name="Chaudhuri R.R."/>
            <person name="La Ragione R."/>
            <person name="Hildebrand F."/>
            <person name="Pallen M.J."/>
        </authorList>
    </citation>
    <scope>NUCLEOTIDE SEQUENCE</scope>
    <source>
        <strain evidence="10">D5-748</strain>
    </source>
</reference>
<evidence type="ECO:0000256" key="7">
    <source>
        <dbReference type="HAMAP-Rule" id="MF_00092"/>
    </source>
</evidence>
<keyword evidence="1 7" id="KW-0699">rRNA-binding</keyword>
<feature type="domain" description="Smr" evidence="9">
    <location>
        <begin position="782"/>
        <end position="857"/>
    </location>
</feature>
<dbReference type="GO" id="GO:0072344">
    <property type="term" value="P:rescue of stalled ribosome"/>
    <property type="evidence" value="ECO:0007669"/>
    <property type="project" value="UniProtKB-UniRule"/>
</dbReference>
<evidence type="ECO:0000256" key="6">
    <source>
        <dbReference type="ARBA" id="ARBA00023125"/>
    </source>
</evidence>